<protein>
    <recommendedName>
        <fullName evidence="4">Phage integrase family protein</fullName>
    </recommendedName>
</protein>
<dbReference type="SUPFAM" id="SSF56349">
    <property type="entry name" value="DNA breaking-rejoining enzymes"/>
    <property type="match status" value="1"/>
</dbReference>
<dbReference type="RefSeq" id="WP_326322604.1">
    <property type="nucleotide sequence ID" value="NZ_JAYLAA010000088.1"/>
</dbReference>
<sequence>MNYLHTILLSIKLYFDYLQRTGPIKLNPVQLKIKSPISEERKVCTNEELKKLYAKSRTLQAIILHLCYACGLRRNEPQEPKINDIHIETHLPYNTNENANTAE</sequence>
<keyword evidence="3" id="KW-1185">Reference proteome</keyword>
<dbReference type="EMBL" id="JAYLAA010000088">
    <property type="protein sequence ID" value="MEC3877976.1"/>
    <property type="molecule type" value="Genomic_DNA"/>
</dbReference>
<evidence type="ECO:0000256" key="1">
    <source>
        <dbReference type="ARBA" id="ARBA00023172"/>
    </source>
</evidence>
<dbReference type="Gene3D" id="1.10.443.10">
    <property type="entry name" value="Intergrase catalytic core"/>
    <property type="match status" value="1"/>
</dbReference>
<evidence type="ECO:0008006" key="4">
    <source>
        <dbReference type="Google" id="ProtNLM"/>
    </source>
</evidence>
<gene>
    <name evidence="2" type="ORF">SOP96_19925</name>
</gene>
<proteinExistence type="predicted"/>
<reference evidence="2 3" key="1">
    <citation type="submission" date="2024-01" db="EMBL/GenBank/DDBJ databases">
        <title>Chryseobacterium sp. T9W2-O.</title>
        <authorList>
            <person name="Maltman C."/>
        </authorList>
    </citation>
    <scope>NUCLEOTIDE SEQUENCE [LARGE SCALE GENOMIC DNA]</scope>
    <source>
        <strain evidence="2 3">T9W2-O</strain>
    </source>
</reference>
<name>A0ABU6HZ58_9FLAO</name>
<keyword evidence="1" id="KW-0233">DNA recombination</keyword>
<dbReference type="InterPro" id="IPR011010">
    <property type="entry name" value="DNA_brk_join_enz"/>
</dbReference>
<dbReference type="InterPro" id="IPR013762">
    <property type="entry name" value="Integrase-like_cat_sf"/>
</dbReference>
<evidence type="ECO:0000313" key="2">
    <source>
        <dbReference type="EMBL" id="MEC3877976.1"/>
    </source>
</evidence>
<evidence type="ECO:0000313" key="3">
    <source>
        <dbReference type="Proteomes" id="UP001348397"/>
    </source>
</evidence>
<accession>A0ABU6HZ58</accession>
<comment type="caution">
    <text evidence="2">The sequence shown here is derived from an EMBL/GenBank/DDBJ whole genome shotgun (WGS) entry which is preliminary data.</text>
</comment>
<organism evidence="2 3">
    <name type="scientific">Chryseobacterium salviniae</name>
    <dbReference type="NCBI Taxonomy" id="3101750"/>
    <lineage>
        <taxon>Bacteria</taxon>
        <taxon>Pseudomonadati</taxon>
        <taxon>Bacteroidota</taxon>
        <taxon>Flavobacteriia</taxon>
        <taxon>Flavobacteriales</taxon>
        <taxon>Weeksellaceae</taxon>
        <taxon>Chryseobacterium group</taxon>
        <taxon>Chryseobacterium</taxon>
    </lineage>
</organism>
<dbReference type="Proteomes" id="UP001348397">
    <property type="component" value="Unassembled WGS sequence"/>
</dbReference>